<dbReference type="KEGG" id="dpx:DAPPUDRAFT_233873"/>
<evidence type="ECO:0000313" key="3">
    <source>
        <dbReference type="Proteomes" id="UP000000305"/>
    </source>
</evidence>
<feature type="compositionally biased region" description="Basic residues" evidence="1">
    <location>
        <begin position="1"/>
        <end position="10"/>
    </location>
</feature>
<dbReference type="Proteomes" id="UP000000305">
    <property type="component" value="Unassembled WGS sequence"/>
</dbReference>
<proteinExistence type="predicted"/>
<keyword evidence="3" id="KW-1185">Reference proteome</keyword>
<dbReference type="EMBL" id="GL732525">
    <property type="protein sequence ID" value="EFX89015.1"/>
    <property type="molecule type" value="Genomic_DNA"/>
</dbReference>
<dbReference type="InParanoid" id="E9FVZ6"/>
<name>E9FVZ6_DAPPU</name>
<evidence type="ECO:0000313" key="2">
    <source>
        <dbReference type="EMBL" id="EFX89015.1"/>
    </source>
</evidence>
<dbReference type="AlphaFoldDB" id="E9FVZ6"/>
<reference evidence="2 3" key="1">
    <citation type="journal article" date="2011" name="Science">
        <title>The ecoresponsive genome of Daphnia pulex.</title>
        <authorList>
            <person name="Colbourne J.K."/>
            <person name="Pfrender M.E."/>
            <person name="Gilbert D."/>
            <person name="Thomas W.K."/>
            <person name="Tucker A."/>
            <person name="Oakley T.H."/>
            <person name="Tokishita S."/>
            <person name="Aerts A."/>
            <person name="Arnold G.J."/>
            <person name="Basu M.K."/>
            <person name="Bauer D.J."/>
            <person name="Caceres C.E."/>
            <person name="Carmel L."/>
            <person name="Casola C."/>
            <person name="Choi J.H."/>
            <person name="Detter J.C."/>
            <person name="Dong Q."/>
            <person name="Dusheyko S."/>
            <person name="Eads B.D."/>
            <person name="Frohlich T."/>
            <person name="Geiler-Samerotte K.A."/>
            <person name="Gerlach D."/>
            <person name="Hatcher P."/>
            <person name="Jogdeo S."/>
            <person name="Krijgsveld J."/>
            <person name="Kriventseva E.V."/>
            <person name="Kultz D."/>
            <person name="Laforsch C."/>
            <person name="Lindquist E."/>
            <person name="Lopez J."/>
            <person name="Manak J.R."/>
            <person name="Muller J."/>
            <person name="Pangilinan J."/>
            <person name="Patwardhan R.P."/>
            <person name="Pitluck S."/>
            <person name="Pritham E.J."/>
            <person name="Rechtsteiner A."/>
            <person name="Rho M."/>
            <person name="Rogozin I.B."/>
            <person name="Sakarya O."/>
            <person name="Salamov A."/>
            <person name="Schaack S."/>
            <person name="Shapiro H."/>
            <person name="Shiga Y."/>
            <person name="Skalitzky C."/>
            <person name="Smith Z."/>
            <person name="Souvorov A."/>
            <person name="Sung W."/>
            <person name="Tang Z."/>
            <person name="Tsuchiya D."/>
            <person name="Tu H."/>
            <person name="Vos H."/>
            <person name="Wang M."/>
            <person name="Wolf Y.I."/>
            <person name="Yamagata H."/>
            <person name="Yamada T."/>
            <person name="Ye Y."/>
            <person name="Shaw J.R."/>
            <person name="Andrews J."/>
            <person name="Crease T.J."/>
            <person name="Tang H."/>
            <person name="Lucas S.M."/>
            <person name="Robertson H.M."/>
            <person name="Bork P."/>
            <person name="Koonin E.V."/>
            <person name="Zdobnov E.M."/>
            <person name="Grigoriev I.V."/>
            <person name="Lynch M."/>
            <person name="Boore J.L."/>
        </authorList>
    </citation>
    <scope>NUCLEOTIDE SEQUENCE [LARGE SCALE GENOMIC DNA]</scope>
</reference>
<sequence>MSMTHHHHPLRHDDKEFASDGNGRLSVHNTNKRVARATTGSPPNPLRIHTTGTELCYYVSTNVVLDPY</sequence>
<organism evidence="2 3">
    <name type="scientific">Daphnia pulex</name>
    <name type="common">Water flea</name>
    <dbReference type="NCBI Taxonomy" id="6669"/>
    <lineage>
        <taxon>Eukaryota</taxon>
        <taxon>Metazoa</taxon>
        <taxon>Ecdysozoa</taxon>
        <taxon>Arthropoda</taxon>
        <taxon>Crustacea</taxon>
        <taxon>Branchiopoda</taxon>
        <taxon>Diplostraca</taxon>
        <taxon>Cladocera</taxon>
        <taxon>Anomopoda</taxon>
        <taxon>Daphniidae</taxon>
        <taxon>Daphnia</taxon>
    </lineage>
</organism>
<feature type="region of interest" description="Disordered" evidence="1">
    <location>
        <begin position="1"/>
        <end position="46"/>
    </location>
</feature>
<accession>E9FVZ6</accession>
<gene>
    <name evidence="2" type="ORF">DAPPUDRAFT_233873</name>
</gene>
<protein>
    <submittedName>
        <fullName evidence="2">Uncharacterized protein</fullName>
    </submittedName>
</protein>
<evidence type="ECO:0000256" key="1">
    <source>
        <dbReference type="SAM" id="MobiDB-lite"/>
    </source>
</evidence>
<dbReference type="HOGENOM" id="CLU_2796552_0_0_1"/>